<evidence type="ECO:0000313" key="3">
    <source>
        <dbReference type="EMBL" id="AKJ01498.1"/>
    </source>
</evidence>
<feature type="domain" description="BON" evidence="2">
    <location>
        <begin position="94"/>
        <end position="161"/>
    </location>
</feature>
<evidence type="ECO:0000259" key="2">
    <source>
        <dbReference type="PROSITE" id="PS50914"/>
    </source>
</evidence>
<feature type="compositionally biased region" description="Low complexity" evidence="1">
    <location>
        <begin position="82"/>
        <end position="91"/>
    </location>
</feature>
<gene>
    <name evidence="3" type="ORF">AA314_03124</name>
    <name evidence="4" type="ORF">ATI61_103206</name>
</gene>
<feature type="compositionally biased region" description="Basic and acidic residues" evidence="1">
    <location>
        <begin position="20"/>
        <end position="36"/>
    </location>
</feature>
<feature type="region of interest" description="Disordered" evidence="1">
    <location>
        <begin position="155"/>
        <end position="193"/>
    </location>
</feature>
<dbReference type="PANTHER" id="PTHR34606">
    <property type="entry name" value="BON DOMAIN-CONTAINING PROTEIN"/>
    <property type="match status" value="1"/>
</dbReference>
<feature type="region of interest" description="Disordered" evidence="1">
    <location>
        <begin position="1"/>
        <end position="97"/>
    </location>
</feature>
<evidence type="ECO:0000313" key="6">
    <source>
        <dbReference type="Proteomes" id="UP000256345"/>
    </source>
</evidence>
<dbReference type="Pfam" id="PF04972">
    <property type="entry name" value="BON"/>
    <property type="match status" value="1"/>
</dbReference>
<reference evidence="4 6" key="2">
    <citation type="submission" date="2018-08" db="EMBL/GenBank/DDBJ databases">
        <title>Genomic Encyclopedia of Archaeal and Bacterial Type Strains, Phase II (KMG-II): from individual species to whole genera.</title>
        <authorList>
            <person name="Goeker M."/>
        </authorList>
    </citation>
    <scope>NUCLEOTIDE SEQUENCE [LARGE SCALE GENOMIC DNA]</scope>
    <source>
        <strain evidence="4 6">DSM 2261</strain>
    </source>
</reference>
<evidence type="ECO:0000313" key="4">
    <source>
        <dbReference type="EMBL" id="REG34313.1"/>
    </source>
</evidence>
<dbReference type="RefSeq" id="WP_053066416.1">
    <property type="nucleotide sequence ID" value="NZ_CP011509.1"/>
</dbReference>
<feature type="compositionally biased region" description="Basic and acidic residues" evidence="1">
    <location>
        <begin position="72"/>
        <end position="81"/>
    </location>
</feature>
<dbReference type="InterPro" id="IPR007055">
    <property type="entry name" value="BON_dom"/>
</dbReference>
<reference evidence="3 5" key="1">
    <citation type="submission" date="2015-05" db="EMBL/GenBank/DDBJ databases">
        <title>Genome assembly of Archangium gephyra DSM 2261.</title>
        <authorList>
            <person name="Sharma G."/>
            <person name="Subramanian S."/>
        </authorList>
    </citation>
    <scope>NUCLEOTIDE SEQUENCE [LARGE SCALE GENOMIC DNA]</scope>
    <source>
        <strain evidence="3 5">DSM 2261</strain>
    </source>
</reference>
<dbReference type="AlphaFoldDB" id="A0AAC8TD65"/>
<proteinExistence type="predicted"/>
<evidence type="ECO:0000313" key="5">
    <source>
        <dbReference type="Proteomes" id="UP000035579"/>
    </source>
</evidence>
<evidence type="ECO:0000256" key="1">
    <source>
        <dbReference type="SAM" id="MobiDB-lite"/>
    </source>
</evidence>
<dbReference type="InterPro" id="IPR051686">
    <property type="entry name" value="Lipoprotein_DolP"/>
</dbReference>
<name>A0AAC8TD65_9BACT</name>
<dbReference type="Gene3D" id="3.30.1340.30">
    <property type="match status" value="1"/>
</dbReference>
<dbReference type="EMBL" id="CP011509">
    <property type="protein sequence ID" value="AKJ01498.1"/>
    <property type="molecule type" value="Genomic_DNA"/>
</dbReference>
<dbReference type="PROSITE" id="PS50914">
    <property type="entry name" value="BON"/>
    <property type="match status" value="1"/>
</dbReference>
<sequence length="193" mass="21740">MAQRDNDSQGQEQRFPVRARRMERPVRDDGTQRGEPGRPGYGSSGAERGYNQGGYGGLGAYERGYRPGSYDAKLDRMEGRQRGPARPPRGYQRADDRIREDVCERLMEGPVDVGDVEVTVAQGEVTLSGTVEERWQKRAIEDMAANVRGVHDVHNRVRVRPMEGRPMAHGALEPRERDEQSKEPRDDQPHMGG</sequence>
<accession>A0AAC8TD65</accession>
<protein>
    <submittedName>
        <fullName evidence="4">BON domain-containing protein</fullName>
    </submittedName>
    <submittedName>
        <fullName evidence="3">Glycine-rich cell wall structural protein</fullName>
    </submittedName>
</protein>
<dbReference type="Proteomes" id="UP000035579">
    <property type="component" value="Chromosome"/>
</dbReference>
<dbReference type="Proteomes" id="UP000256345">
    <property type="component" value="Unassembled WGS sequence"/>
</dbReference>
<keyword evidence="6" id="KW-1185">Reference proteome</keyword>
<organism evidence="3 5">
    <name type="scientific">Archangium gephyra</name>
    <dbReference type="NCBI Taxonomy" id="48"/>
    <lineage>
        <taxon>Bacteria</taxon>
        <taxon>Pseudomonadati</taxon>
        <taxon>Myxococcota</taxon>
        <taxon>Myxococcia</taxon>
        <taxon>Myxococcales</taxon>
        <taxon>Cystobacterineae</taxon>
        <taxon>Archangiaceae</taxon>
        <taxon>Archangium</taxon>
    </lineage>
</organism>
<dbReference type="PANTHER" id="PTHR34606:SF15">
    <property type="entry name" value="BON DOMAIN-CONTAINING PROTEIN"/>
    <property type="match status" value="1"/>
</dbReference>
<dbReference type="KEGG" id="age:AA314_03124"/>
<dbReference type="EMBL" id="QUMU01000003">
    <property type="protein sequence ID" value="REG34313.1"/>
    <property type="molecule type" value="Genomic_DNA"/>
</dbReference>
<feature type="compositionally biased region" description="Basic and acidic residues" evidence="1">
    <location>
        <begin position="172"/>
        <end position="193"/>
    </location>
</feature>